<dbReference type="Proteomes" id="UP000076863">
    <property type="component" value="Unassembled WGS sequence"/>
</dbReference>
<feature type="compositionally biased region" description="Basic and acidic residues" evidence="1">
    <location>
        <begin position="120"/>
        <end position="176"/>
    </location>
</feature>
<dbReference type="EMBL" id="AZHA01000015">
    <property type="protein sequence ID" value="OAA41922.1"/>
    <property type="molecule type" value="Genomic_DNA"/>
</dbReference>
<name>A0A167D469_9HYPO</name>
<organism evidence="3 4">
    <name type="scientific">Beauveria brongniartii RCEF 3172</name>
    <dbReference type="NCBI Taxonomy" id="1081107"/>
    <lineage>
        <taxon>Eukaryota</taxon>
        <taxon>Fungi</taxon>
        <taxon>Dikarya</taxon>
        <taxon>Ascomycota</taxon>
        <taxon>Pezizomycotina</taxon>
        <taxon>Sordariomycetes</taxon>
        <taxon>Hypocreomycetidae</taxon>
        <taxon>Hypocreales</taxon>
        <taxon>Cordycipitaceae</taxon>
        <taxon>Beauveria</taxon>
        <taxon>Beauveria brongniartii</taxon>
    </lineage>
</organism>
<keyword evidence="4" id="KW-1185">Reference proteome</keyword>
<dbReference type="AlphaFoldDB" id="A0A167D469"/>
<accession>A0A167D469</accession>
<evidence type="ECO:0000313" key="4">
    <source>
        <dbReference type="Proteomes" id="UP000076863"/>
    </source>
</evidence>
<proteinExistence type="predicted"/>
<feature type="region of interest" description="Disordered" evidence="1">
    <location>
        <begin position="115"/>
        <end position="176"/>
    </location>
</feature>
<gene>
    <name evidence="3" type="ORF">BBO_05281</name>
</gene>
<sequence length="176" mass="16906">MKLSLVIAPYLAGMTVAAPTTDSGGPAGVPGAVNRQAPDVSAEGLTDLFGSLIPSKSNNGSAGDAADGAGDAADGAGDDAGAGGLGNFLNGPLKNVLEGLHLGNLGNLLGGLGGGAGGDAGDKDGGNDGGKNGDDKNGDDKNGDDKNGDDKNGDDKNGDDKNGDDKNGDDKNGDDK</sequence>
<comment type="caution">
    <text evidence="3">The sequence shown here is derived from an EMBL/GenBank/DDBJ whole genome shotgun (WGS) entry which is preliminary data.</text>
</comment>
<evidence type="ECO:0000313" key="3">
    <source>
        <dbReference type="EMBL" id="OAA41922.1"/>
    </source>
</evidence>
<evidence type="ECO:0000256" key="2">
    <source>
        <dbReference type="SAM" id="SignalP"/>
    </source>
</evidence>
<feature type="region of interest" description="Disordered" evidence="1">
    <location>
        <begin position="58"/>
        <end position="90"/>
    </location>
</feature>
<feature type="signal peptide" evidence="2">
    <location>
        <begin position="1"/>
        <end position="17"/>
    </location>
</feature>
<feature type="chain" id="PRO_5007885071" evidence="2">
    <location>
        <begin position="18"/>
        <end position="176"/>
    </location>
</feature>
<keyword evidence="2" id="KW-0732">Signal</keyword>
<feature type="compositionally biased region" description="Low complexity" evidence="1">
    <location>
        <begin position="62"/>
        <end position="75"/>
    </location>
</feature>
<evidence type="ECO:0000256" key="1">
    <source>
        <dbReference type="SAM" id="MobiDB-lite"/>
    </source>
</evidence>
<protein>
    <submittedName>
        <fullName evidence="3">Uncharacterized protein</fullName>
    </submittedName>
</protein>
<reference evidence="3 4" key="1">
    <citation type="journal article" date="2016" name="Genome Biol. Evol.">
        <title>Divergent and convergent evolution of fungal pathogenicity.</title>
        <authorList>
            <person name="Shang Y."/>
            <person name="Xiao G."/>
            <person name="Zheng P."/>
            <person name="Cen K."/>
            <person name="Zhan S."/>
            <person name="Wang C."/>
        </authorList>
    </citation>
    <scope>NUCLEOTIDE SEQUENCE [LARGE SCALE GENOMIC DNA]</scope>
    <source>
        <strain evidence="3 4">RCEF 3172</strain>
    </source>
</reference>